<name>A0A3N2R580_9RHOB</name>
<dbReference type="PROSITE" id="PS51257">
    <property type="entry name" value="PROKAR_LIPOPROTEIN"/>
    <property type="match status" value="1"/>
</dbReference>
<evidence type="ECO:0000256" key="1">
    <source>
        <dbReference type="SAM" id="SignalP"/>
    </source>
</evidence>
<feature type="chain" id="PRO_5018333021" description="Lipoprotein" evidence="1">
    <location>
        <begin position="21"/>
        <end position="217"/>
    </location>
</feature>
<comment type="caution">
    <text evidence="2">The sequence shown here is derived from an EMBL/GenBank/DDBJ whole genome shotgun (WGS) entry which is preliminary data.</text>
</comment>
<evidence type="ECO:0000313" key="2">
    <source>
        <dbReference type="EMBL" id="ROU02553.1"/>
    </source>
</evidence>
<dbReference type="AlphaFoldDB" id="A0A3N2R580"/>
<dbReference type="OrthoDB" id="7666390at2"/>
<dbReference type="Proteomes" id="UP000268016">
    <property type="component" value="Unassembled WGS sequence"/>
</dbReference>
<gene>
    <name evidence="2" type="ORF">EAT49_09480</name>
</gene>
<organism evidence="2 3">
    <name type="scientific">Histidinibacterium lentulum</name>
    <dbReference type="NCBI Taxonomy" id="2480588"/>
    <lineage>
        <taxon>Bacteria</taxon>
        <taxon>Pseudomonadati</taxon>
        <taxon>Pseudomonadota</taxon>
        <taxon>Alphaproteobacteria</taxon>
        <taxon>Rhodobacterales</taxon>
        <taxon>Paracoccaceae</taxon>
        <taxon>Histidinibacterium</taxon>
    </lineage>
</organism>
<evidence type="ECO:0008006" key="4">
    <source>
        <dbReference type="Google" id="ProtNLM"/>
    </source>
</evidence>
<feature type="signal peptide" evidence="1">
    <location>
        <begin position="1"/>
        <end position="20"/>
    </location>
</feature>
<evidence type="ECO:0000313" key="3">
    <source>
        <dbReference type="Proteomes" id="UP000268016"/>
    </source>
</evidence>
<proteinExistence type="predicted"/>
<keyword evidence="1" id="KW-0732">Signal</keyword>
<sequence length="217" mass="23457">MNRRAFLLGASALGLTACGAAEPVSTPQSVLSARAYVHPGPKMLTLFTMKSTSSDRGMHTGLMTNASQRVIFDPAGTFGGDVAAQPWGYLVPENNDVHFGITDEIADFYARYHARMTYYVLRQDVPVSAAQAEAALRAAMSYGAVPKAHCTIATSRVLRQVPGFEGISETWFPDRLSEQIARFSGVTTREYRENDSDDKSLAAAAFGADLPVEAFNP</sequence>
<reference evidence="2 3" key="1">
    <citation type="submission" date="2018-10" db="EMBL/GenBank/DDBJ databases">
        <title>Histidinibacterium lentulum gen. nov., sp. nov., a marine bacterium from the culture broth of Picochlorum sp. 122.</title>
        <authorList>
            <person name="Wang G."/>
        </authorList>
    </citation>
    <scope>NUCLEOTIDE SEQUENCE [LARGE SCALE GENOMIC DNA]</scope>
    <source>
        <strain evidence="2 3">B17</strain>
    </source>
</reference>
<protein>
    <recommendedName>
        <fullName evidence="4">Lipoprotein</fullName>
    </recommendedName>
</protein>
<dbReference type="RefSeq" id="WP_123642077.1">
    <property type="nucleotide sequence ID" value="NZ_ML119084.1"/>
</dbReference>
<accession>A0A3N2R580</accession>
<dbReference type="EMBL" id="RDRB01000004">
    <property type="protein sequence ID" value="ROU02553.1"/>
    <property type="molecule type" value="Genomic_DNA"/>
</dbReference>
<keyword evidence="3" id="KW-1185">Reference proteome</keyword>